<dbReference type="Gene3D" id="3.40.980.10">
    <property type="entry name" value="MoaB/Mog-like domain"/>
    <property type="match status" value="1"/>
</dbReference>
<accession>A0ABV4DYX8</accession>
<dbReference type="InterPro" id="IPR005111">
    <property type="entry name" value="MoeA_C_domain_IV"/>
</dbReference>
<dbReference type="Gene3D" id="2.40.340.10">
    <property type="entry name" value="MoeA, C-terminal, domain IV"/>
    <property type="match status" value="1"/>
</dbReference>
<feature type="domain" description="MoaB/Mog" evidence="11">
    <location>
        <begin position="175"/>
        <end position="313"/>
    </location>
</feature>
<dbReference type="Pfam" id="PF03454">
    <property type="entry name" value="MoeA_C"/>
    <property type="match status" value="1"/>
</dbReference>
<evidence type="ECO:0000256" key="9">
    <source>
        <dbReference type="ARBA" id="ARBA00047317"/>
    </source>
</evidence>
<dbReference type="Pfam" id="PF00994">
    <property type="entry name" value="MoCF_biosynth"/>
    <property type="match status" value="1"/>
</dbReference>
<dbReference type="EMBL" id="JBGFFE010000015">
    <property type="protein sequence ID" value="MEY8764104.1"/>
    <property type="molecule type" value="Genomic_DNA"/>
</dbReference>
<dbReference type="NCBIfam" id="NF045515">
    <property type="entry name" value="Glp_gephyrin"/>
    <property type="match status" value="1"/>
</dbReference>
<evidence type="ECO:0000256" key="6">
    <source>
        <dbReference type="ARBA" id="ARBA00021108"/>
    </source>
</evidence>
<dbReference type="SUPFAM" id="SSF63882">
    <property type="entry name" value="MoeA N-terminal region -like"/>
    <property type="match status" value="1"/>
</dbReference>
<dbReference type="NCBIfam" id="TIGR00177">
    <property type="entry name" value="molyb_syn"/>
    <property type="match status" value="1"/>
</dbReference>
<proteinExistence type="inferred from homology"/>
<evidence type="ECO:0000313" key="12">
    <source>
        <dbReference type="EMBL" id="MEY8764104.1"/>
    </source>
</evidence>
<evidence type="ECO:0000256" key="7">
    <source>
        <dbReference type="ARBA" id="ARBA00022505"/>
    </source>
</evidence>
<evidence type="ECO:0000256" key="8">
    <source>
        <dbReference type="ARBA" id="ARBA00023150"/>
    </source>
</evidence>
<gene>
    <name evidence="12" type="primary">glp</name>
    <name evidence="12" type="ORF">AB8S09_10705</name>
</gene>
<sequence length="399" mass="43457">MIELQKALDTVLDNTSLLGFEGVSLTRALNRVLAENITSRDNLPPFDKSAMDGYALNSAETKEGVSKFKITGSIKAGDFPKNGIKAGETVKIMTGAALPEGADAVIQIEKVKTCEDELEVCGKVNRGKNILREGEEIRKGDSVFGKGTFLRPSEIGMLASLGYSSIECYRKPKIIVITTGDELVGVDDEITGGKVRNCNEYALAALGNNLNADVKSYGVVEDNREKILNSVKNAFQEGDIVITSGGVSVGDYDFIEYVLHDIGADIKFTSVKIKPGKPITFATFKNKLFFGLPGNPLSVINTFEVFVTPAVKKMTGRKDILSEEFPVILEDDFRSKGDRDNYVYVNIEERDGKYYAHSVGSQSSNALFTLTRSNGVIIIKEGIKSVKAGDILNGKFIFK</sequence>
<dbReference type="SMART" id="SM00852">
    <property type="entry name" value="MoCF_biosynth"/>
    <property type="match status" value="1"/>
</dbReference>
<comment type="cofactor">
    <cofactor evidence="10">
        <name>Mg(2+)</name>
        <dbReference type="ChEBI" id="CHEBI:18420"/>
    </cofactor>
</comment>
<comment type="caution">
    <text evidence="12">The sequence shown here is derived from an EMBL/GenBank/DDBJ whole genome shotgun (WGS) entry which is preliminary data.</text>
</comment>
<protein>
    <recommendedName>
        <fullName evidence="6 10">Molybdopterin molybdenumtransferase</fullName>
        <ecNumber evidence="5 10">2.10.1.1</ecNumber>
    </recommendedName>
</protein>
<name>A0ABV4DYX8_9CLOT</name>
<comment type="function">
    <text evidence="2">May be involved in the biosynthesis of molybdopterin.</text>
</comment>
<dbReference type="PANTHER" id="PTHR10192">
    <property type="entry name" value="MOLYBDOPTERIN BIOSYNTHESIS PROTEIN"/>
    <property type="match status" value="1"/>
</dbReference>
<keyword evidence="10" id="KW-0808">Transferase</keyword>
<keyword evidence="10" id="KW-0479">Metal-binding</keyword>
<dbReference type="Pfam" id="PF03453">
    <property type="entry name" value="MoeA_N"/>
    <property type="match status" value="1"/>
</dbReference>
<dbReference type="InterPro" id="IPR038987">
    <property type="entry name" value="MoeA-like"/>
</dbReference>
<keyword evidence="13" id="KW-1185">Reference proteome</keyword>
<dbReference type="CDD" id="cd00887">
    <property type="entry name" value="MoeA"/>
    <property type="match status" value="1"/>
</dbReference>
<evidence type="ECO:0000313" key="13">
    <source>
        <dbReference type="Proteomes" id="UP001565220"/>
    </source>
</evidence>
<keyword evidence="10" id="KW-0460">Magnesium</keyword>
<dbReference type="EC" id="2.10.1.1" evidence="5 10"/>
<evidence type="ECO:0000256" key="3">
    <source>
        <dbReference type="ARBA" id="ARBA00005046"/>
    </source>
</evidence>
<dbReference type="InterPro" id="IPR005110">
    <property type="entry name" value="MoeA_linker/N"/>
</dbReference>
<dbReference type="RefSeq" id="WP_294183044.1">
    <property type="nucleotide sequence ID" value="NZ_JBGFFE010000015.1"/>
</dbReference>
<dbReference type="SUPFAM" id="SSF53218">
    <property type="entry name" value="Molybdenum cofactor biosynthesis proteins"/>
    <property type="match status" value="1"/>
</dbReference>
<evidence type="ECO:0000256" key="5">
    <source>
        <dbReference type="ARBA" id="ARBA00013269"/>
    </source>
</evidence>
<comment type="catalytic activity">
    <reaction evidence="9">
        <text>adenylyl-molybdopterin + molybdate = Mo-molybdopterin + AMP + H(+)</text>
        <dbReference type="Rhea" id="RHEA:35047"/>
        <dbReference type="ChEBI" id="CHEBI:15378"/>
        <dbReference type="ChEBI" id="CHEBI:36264"/>
        <dbReference type="ChEBI" id="CHEBI:62727"/>
        <dbReference type="ChEBI" id="CHEBI:71302"/>
        <dbReference type="ChEBI" id="CHEBI:456215"/>
        <dbReference type="EC" id="2.10.1.1"/>
    </reaction>
</comment>
<keyword evidence="8 10" id="KW-0501">Molybdenum cofactor biosynthesis</keyword>
<evidence type="ECO:0000256" key="10">
    <source>
        <dbReference type="RuleBase" id="RU365090"/>
    </source>
</evidence>
<dbReference type="PROSITE" id="PS01079">
    <property type="entry name" value="MOCF_BIOSYNTHESIS_2"/>
    <property type="match status" value="1"/>
</dbReference>
<dbReference type="Gene3D" id="2.170.190.11">
    <property type="entry name" value="Molybdopterin biosynthesis moea protein, domain 3"/>
    <property type="match status" value="1"/>
</dbReference>
<keyword evidence="7 10" id="KW-0500">Molybdenum</keyword>
<evidence type="ECO:0000256" key="4">
    <source>
        <dbReference type="ARBA" id="ARBA00010763"/>
    </source>
</evidence>
<dbReference type="InterPro" id="IPR001453">
    <property type="entry name" value="MoaB/Mog_dom"/>
</dbReference>
<reference evidence="12 13" key="1">
    <citation type="submission" date="2024-08" db="EMBL/GenBank/DDBJ databases">
        <title>Clostridium lapicellarii sp. nov., and Clostridium renhuaiense sp. nov., two species isolated from the mud in a fermentation cellar used for producing sauce-flavour Chinese liquors.</title>
        <authorList>
            <person name="Yang F."/>
            <person name="Wang H."/>
            <person name="Chen L.Q."/>
            <person name="Zhou N."/>
            <person name="Lu J.J."/>
            <person name="Pu X.X."/>
            <person name="Wan B."/>
            <person name="Wang L."/>
            <person name="Liu S.J."/>
        </authorList>
    </citation>
    <scope>NUCLEOTIDE SEQUENCE [LARGE SCALE GENOMIC DNA]</scope>
    <source>
        <strain evidence="12 13">MT-113</strain>
    </source>
</reference>
<comment type="pathway">
    <text evidence="3 10">Cofactor biosynthesis; molybdopterin biosynthesis.</text>
</comment>
<dbReference type="InterPro" id="IPR036688">
    <property type="entry name" value="MoeA_C_domain_IV_sf"/>
</dbReference>
<dbReference type="InterPro" id="IPR036425">
    <property type="entry name" value="MoaB/Mog-like_dom_sf"/>
</dbReference>
<dbReference type="SUPFAM" id="SSF63867">
    <property type="entry name" value="MoeA C-terminal domain-like"/>
    <property type="match status" value="1"/>
</dbReference>
<evidence type="ECO:0000256" key="2">
    <source>
        <dbReference type="ARBA" id="ARBA00003487"/>
    </source>
</evidence>
<organism evidence="12 13">
    <name type="scientific">Clostridium lapidicellarium</name>
    <dbReference type="NCBI Taxonomy" id="3240931"/>
    <lineage>
        <taxon>Bacteria</taxon>
        <taxon>Bacillati</taxon>
        <taxon>Bacillota</taxon>
        <taxon>Clostridia</taxon>
        <taxon>Eubacteriales</taxon>
        <taxon>Clostridiaceae</taxon>
        <taxon>Clostridium</taxon>
    </lineage>
</organism>
<dbReference type="Gene3D" id="3.90.105.10">
    <property type="entry name" value="Molybdopterin biosynthesis moea protein, domain 2"/>
    <property type="match status" value="1"/>
</dbReference>
<dbReference type="PANTHER" id="PTHR10192:SF5">
    <property type="entry name" value="GEPHYRIN"/>
    <property type="match status" value="1"/>
</dbReference>
<dbReference type="InterPro" id="IPR036135">
    <property type="entry name" value="MoeA_linker/N_sf"/>
</dbReference>
<evidence type="ECO:0000259" key="11">
    <source>
        <dbReference type="SMART" id="SM00852"/>
    </source>
</evidence>
<comment type="similarity">
    <text evidence="4 10">Belongs to the MoeA family.</text>
</comment>
<dbReference type="InterPro" id="IPR008284">
    <property type="entry name" value="MoCF_biosynth_CS"/>
</dbReference>
<evidence type="ECO:0000256" key="1">
    <source>
        <dbReference type="ARBA" id="ARBA00002901"/>
    </source>
</evidence>
<comment type="function">
    <text evidence="1 10">Catalyzes the insertion of molybdate into adenylated molybdopterin with the concomitant release of AMP.</text>
</comment>
<dbReference type="Proteomes" id="UP001565220">
    <property type="component" value="Unassembled WGS sequence"/>
</dbReference>